<dbReference type="RefSeq" id="XP_033595971.1">
    <property type="nucleotide sequence ID" value="XM_033742152.1"/>
</dbReference>
<dbReference type="GO" id="GO:0030488">
    <property type="term" value="P:tRNA methylation"/>
    <property type="evidence" value="ECO:0007669"/>
    <property type="project" value="UniProtKB-UniRule"/>
</dbReference>
<dbReference type="InterPro" id="IPR011671">
    <property type="entry name" value="tRNA_uracil_MeTrfase"/>
</dbReference>
<keyword evidence="14" id="KW-1185">Reference proteome</keyword>
<proteinExistence type="inferred from homology"/>
<dbReference type="EMBL" id="ML996584">
    <property type="protein sequence ID" value="KAF2753520.1"/>
    <property type="molecule type" value="Genomic_DNA"/>
</dbReference>
<dbReference type="PANTHER" id="PTHR21210">
    <property type="entry name" value="TRNA (URACIL-O(2)-)-METHYLTRANSFERASE-RELATED"/>
    <property type="match status" value="1"/>
</dbReference>
<sequence>MSRDTPWLIALPAQNHRSAPEHFHTVTDTLLHSPNVTSSLLFRAEILYDSRTDHSASWDQLTGFSSDFVPHMKAELHPRALRRDIPDGLCLAALSCQFENKFPLSWQWQRTVIRKLIPRNPERDKALVQTCWYFDSRSDHGAELSSSDSKGESVPVTNQVVRHLVIYIPHVDNVDQVPFFHPAIQGLAMLYSWVPTPAEPNLCEDSTSLTSGGAGDMQILYSYFTGTQPTTRLSRTALNLQGTIVKHMAGRAAGYVKRVHHDQVVPQKDFQDTYTRLKLKYAKDLVKDWVEKTDPAKHVFEDLGIAAFLIELWKRMYQNDEQFPGFVDIGCGNGLLVYLLRSEGYEGWGFDVRKRKTWDALPQEIVSDSLKEMVCVPKILQDAWKAPESPRSSQDFALDFHDGSFPEGTFIVSNHADELTAWTPLLASMAGCPFVAIPCCSHDFGGNKFRAPTAGSLKSTAAEFGAKDDKTVEQPRRGVETGVLTKRDTKQPSAYAALCIWLEQLTAAVGFVAEKEMLRIPSTRNTAILGRKWLAPQNTLDIPSSRSEKIEELVREILEKQMSSDINSIATDWIERAKKIATTKSSGH</sequence>
<dbReference type="AlphaFoldDB" id="A0A6A6VV72"/>
<keyword evidence="5 11" id="KW-0963">Cytoplasm</keyword>
<evidence type="ECO:0000256" key="10">
    <source>
        <dbReference type="ARBA" id="ARBA00047957"/>
    </source>
</evidence>
<dbReference type="OrthoDB" id="10047021at2759"/>
<protein>
    <recommendedName>
        <fullName evidence="4 11">tRNA (uracil-O(2)-)-methyltransferase</fullName>
        <ecNumber evidence="3 11">2.1.1.211</ecNumber>
    </recommendedName>
</protein>
<comment type="similarity">
    <text evidence="2 11">Belongs to the TRM44 family.</text>
</comment>
<dbReference type="GO" id="GO:0141101">
    <property type="term" value="F:tRNA(Ser) (uridine(44)-2'-O-)-methyltransferase activity"/>
    <property type="evidence" value="ECO:0007669"/>
    <property type="project" value="UniProtKB-EC"/>
</dbReference>
<comment type="catalytic activity">
    <reaction evidence="10 11">
        <text>uridine(44) in tRNA(Ser) + S-adenosyl-L-methionine = 2'-O-methyluridine(44) in tRNA(Ser) + S-adenosyl-L-homocysteine + H(+)</text>
        <dbReference type="Rhea" id="RHEA:43100"/>
        <dbReference type="Rhea" id="RHEA-COMP:10339"/>
        <dbReference type="Rhea" id="RHEA-COMP:10340"/>
        <dbReference type="ChEBI" id="CHEBI:15378"/>
        <dbReference type="ChEBI" id="CHEBI:57856"/>
        <dbReference type="ChEBI" id="CHEBI:59789"/>
        <dbReference type="ChEBI" id="CHEBI:65315"/>
        <dbReference type="ChEBI" id="CHEBI:74478"/>
        <dbReference type="EC" id="2.1.1.211"/>
    </reaction>
</comment>
<evidence type="ECO:0000256" key="7">
    <source>
        <dbReference type="ARBA" id="ARBA00022679"/>
    </source>
</evidence>
<keyword evidence="9 11" id="KW-0819">tRNA processing</keyword>
<evidence type="ECO:0000256" key="3">
    <source>
        <dbReference type="ARBA" id="ARBA00012795"/>
    </source>
</evidence>
<keyword evidence="7 11" id="KW-0808">Transferase</keyword>
<evidence type="ECO:0000256" key="11">
    <source>
        <dbReference type="RuleBase" id="RU368004"/>
    </source>
</evidence>
<dbReference type="GeneID" id="54483206"/>
<feature type="region of interest" description="Disordered" evidence="12">
    <location>
        <begin position="466"/>
        <end position="485"/>
    </location>
</feature>
<dbReference type="PANTHER" id="PTHR21210:SF0">
    <property type="entry name" value="TRNA (URACIL-O(2)-)-METHYLTRANSFERASE-RELATED"/>
    <property type="match status" value="1"/>
</dbReference>
<evidence type="ECO:0000256" key="5">
    <source>
        <dbReference type="ARBA" id="ARBA00022490"/>
    </source>
</evidence>
<evidence type="ECO:0000256" key="1">
    <source>
        <dbReference type="ARBA" id="ARBA00004496"/>
    </source>
</evidence>
<evidence type="ECO:0000256" key="6">
    <source>
        <dbReference type="ARBA" id="ARBA00022603"/>
    </source>
</evidence>
<evidence type="ECO:0000256" key="8">
    <source>
        <dbReference type="ARBA" id="ARBA00022691"/>
    </source>
</evidence>
<dbReference type="GO" id="GO:0005737">
    <property type="term" value="C:cytoplasm"/>
    <property type="evidence" value="ECO:0007669"/>
    <property type="project" value="UniProtKB-SubCell"/>
</dbReference>
<dbReference type="Proteomes" id="UP000799437">
    <property type="component" value="Unassembled WGS sequence"/>
</dbReference>
<gene>
    <name evidence="13" type="ORF">EJ05DRAFT_444984</name>
</gene>
<accession>A0A6A6VV72</accession>
<evidence type="ECO:0000313" key="13">
    <source>
        <dbReference type="EMBL" id="KAF2753520.1"/>
    </source>
</evidence>
<dbReference type="Pfam" id="PF07757">
    <property type="entry name" value="AdoMet_MTase"/>
    <property type="match status" value="1"/>
</dbReference>
<comment type="function">
    <text evidence="11">Adenosyl-L-methionine (AdoMet)-dependent tRNA (uracil-O(2)-)-methyltransferase.</text>
</comment>
<reference evidence="13" key="1">
    <citation type="journal article" date="2020" name="Stud. Mycol.">
        <title>101 Dothideomycetes genomes: a test case for predicting lifestyles and emergence of pathogens.</title>
        <authorList>
            <person name="Haridas S."/>
            <person name="Albert R."/>
            <person name="Binder M."/>
            <person name="Bloem J."/>
            <person name="Labutti K."/>
            <person name="Salamov A."/>
            <person name="Andreopoulos B."/>
            <person name="Baker S."/>
            <person name="Barry K."/>
            <person name="Bills G."/>
            <person name="Bluhm B."/>
            <person name="Cannon C."/>
            <person name="Castanera R."/>
            <person name="Culley D."/>
            <person name="Daum C."/>
            <person name="Ezra D."/>
            <person name="Gonzalez J."/>
            <person name="Henrissat B."/>
            <person name="Kuo A."/>
            <person name="Liang C."/>
            <person name="Lipzen A."/>
            <person name="Lutzoni F."/>
            <person name="Magnuson J."/>
            <person name="Mondo S."/>
            <person name="Nolan M."/>
            <person name="Ohm R."/>
            <person name="Pangilinan J."/>
            <person name="Park H.-J."/>
            <person name="Ramirez L."/>
            <person name="Alfaro M."/>
            <person name="Sun H."/>
            <person name="Tritt A."/>
            <person name="Yoshinaga Y."/>
            <person name="Zwiers L.-H."/>
            <person name="Turgeon B."/>
            <person name="Goodwin S."/>
            <person name="Spatafora J."/>
            <person name="Crous P."/>
            <person name="Grigoriev I."/>
        </authorList>
    </citation>
    <scope>NUCLEOTIDE SEQUENCE</scope>
    <source>
        <strain evidence="13">CBS 121739</strain>
    </source>
</reference>
<keyword evidence="8 11" id="KW-0949">S-adenosyl-L-methionine</keyword>
<keyword evidence="6 11" id="KW-0489">Methyltransferase</keyword>
<evidence type="ECO:0000256" key="2">
    <source>
        <dbReference type="ARBA" id="ARBA00009056"/>
    </source>
</evidence>
<dbReference type="EC" id="2.1.1.211" evidence="3 11"/>
<organism evidence="13 14">
    <name type="scientific">Pseudovirgaria hyperparasitica</name>
    <dbReference type="NCBI Taxonomy" id="470096"/>
    <lineage>
        <taxon>Eukaryota</taxon>
        <taxon>Fungi</taxon>
        <taxon>Dikarya</taxon>
        <taxon>Ascomycota</taxon>
        <taxon>Pezizomycotina</taxon>
        <taxon>Dothideomycetes</taxon>
        <taxon>Dothideomycetes incertae sedis</taxon>
        <taxon>Acrospermales</taxon>
        <taxon>Acrospermaceae</taxon>
        <taxon>Pseudovirgaria</taxon>
    </lineage>
</organism>
<evidence type="ECO:0000256" key="12">
    <source>
        <dbReference type="SAM" id="MobiDB-lite"/>
    </source>
</evidence>
<evidence type="ECO:0000256" key="4">
    <source>
        <dbReference type="ARBA" id="ARBA00017788"/>
    </source>
</evidence>
<evidence type="ECO:0000256" key="9">
    <source>
        <dbReference type="ARBA" id="ARBA00022694"/>
    </source>
</evidence>
<evidence type="ECO:0000313" key="14">
    <source>
        <dbReference type="Proteomes" id="UP000799437"/>
    </source>
</evidence>
<comment type="subcellular location">
    <subcellularLocation>
        <location evidence="1 11">Cytoplasm</location>
    </subcellularLocation>
</comment>
<name>A0A6A6VV72_9PEZI</name>